<feature type="compositionally biased region" description="Basic and acidic residues" evidence="1">
    <location>
        <begin position="78"/>
        <end position="97"/>
    </location>
</feature>
<protein>
    <submittedName>
        <fullName evidence="2">Uncharacterized protein</fullName>
    </submittedName>
</protein>
<dbReference type="Proteomes" id="UP000623269">
    <property type="component" value="Unassembled WGS sequence"/>
</dbReference>
<proteinExistence type="predicted"/>
<reference evidence="2" key="1">
    <citation type="submission" date="2020-12" db="EMBL/GenBank/DDBJ databases">
        <title>M. sibirica DSM 26468T genome.</title>
        <authorList>
            <person name="Thieme N."/>
            <person name="Rettenmaier R."/>
            <person name="Zverlov V."/>
            <person name="Liebl W."/>
        </authorList>
    </citation>
    <scope>NUCLEOTIDE SEQUENCE</scope>
    <source>
        <strain evidence="2">DSM 26468</strain>
    </source>
</reference>
<dbReference type="RefSeq" id="WP_197662262.1">
    <property type="nucleotide sequence ID" value="NZ_JAEAGR010000016.1"/>
</dbReference>
<evidence type="ECO:0000313" key="3">
    <source>
        <dbReference type="Proteomes" id="UP000623269"/>
    </source>
</evidence>
<feature type="compositionally biased region" description="Basic and acidic residues" evidence="1">
    <location>
        <begin position="49"/>
        <end position="67"/>
    </location>
</feature>
<dbReference type="AlphaFoldDB" id="A0A8J7H4S3"/>
<keyword evidence="3" id="KW-1185">Reference proteome</keyword>
<gene>
    <name evidence="2" type="ORF">I5677_14035</name>
</gene>
<comment type="caution">
    <text evidence="2">The sequence shown here is derived from an EMBL/GenBank/DDBJ whole genome shotgun (WGS) entry which is preliminary data.</text>
</comment>
<name>A0A8J7H4S3_9FIRM</name>
<evidence type="ECO:0000256" key="1">
    <source>
        <dbReference type="SAM" id="MobiDB-lite"/>
    </source>
</evidence>
<dbReference type="EMBL" id="JAEAGR010000016">
    <property type="protein sequence ID" value="MBH1942017.1"/>
    <property type="molecule type" value="Genomic_DNA"/>
</dbReference>
<sequence length="103" mass="11984">MPINPIDIMRSQEASQYKHIESQKVHHEQVQISKSFQNLIHAEQTKTTQAEKSENKEFRYDAKDKGRNSYSGSKNKKDKKEENKKEQKDLLEPKKSGGIDILI</sequence>
<organism evidence="2 3">
    <name type="scientific">Mobilitalea sibirica</name>
    <dbReference type="NCBI Taxonomy" id="1462919"/>
    <lineage>
        <taxon>Bacteria</taxon>
        <taxon>Bacillati</taxon>
        <taxon>Bacillota</taxon>
        <taxon>Clostridia</taxon>
        <taxon>Lachnospirales</taxon>
        <taxon>Lachnospiraceae</taxon>
        <taxon>Mobilitalea</taxon>
    </lineage>
</organism>
<accession>A0A8J7H4S3</accession>
<feature type="region of interest" description="Disordered" evidence="1">
    <location>
        <begin position="44"/>
        <end position="103"/>
    </location>
</feature>
<evidence type="ECO:0000313" key="2">
    <source>
        <dbReference type="EMBL" id="MBH1942017.1"/>
    </source>
</evidence>